<evidence type="ECO:0000313" key="3">
    <source>
        <dbReference type="EMBL" id="QNN64195.1"/>
    </source>
</evidence>
<evidence type="ECO:0008006" key="5">
    <source>
        <dbReference type="Google" id="ProtNLM"/>
    </source>
</evidence>
<proteinExistence type="predicted"/>
<sequence length="89" mass="8982">MNKMSFAIVGAAALALAACGGQGDDTLGEQVQENYENAAENLDAAADNTANPAEAAALENQADALQEEGEKKEEAIDAADVNAAAVNAM</sequence>
<gene>
    <name evidence="3" type="ORF">H9L12_07365</name>
</gene>
<dbReference type="EMBL" id="CP060717">
    <property type="protein sequence ID" value="QNN64195.1"/>
    <property type="molecule type" value="Genomic_DNA"/>
</dbReference>
<feature type="chain" id="PRO_5028851661" description="Circumsporozoite protein" evidence="2">
    <location>
        <begin position="18"/>
        <end position="89"/>
    </location>
</feature>
<feature type="signal peptide" evidence="2">
    <location>
        <begin position="1"/>
        <end position="17"/>
    </location>
</feature>
<keyword evidence="1" id="KW-0175">Coiled coil</keyword>
<protein>
    <recommendedName>
        <fullName evidence="5">Circumsporozoite protein</fullName>
    </recommendedName>
</protein>
<name>A0A7G9S8M0_9SPHN</name>
<keyword evidence="4" id="KW-1185">Reference proteome</keyword>
<evidence type="ECO:0000256" key="2">
    <source>
        <dbReference type="SAM" id="SignalP"/>
    </source>
</evidence>
<reference evidence="3 4" key="1">
    <citation type="submission" date="2020-08" db="EMBL/GenBank/DDBJ databases">
        <title>Genome sequence of Sphingomonas rhizophila KACC 19189T.</title>
        <authorList>
            <person name="Hyun D.-W."/>
            <person name="Bae J.-W."/>
        </authorList>
    </citation>
    <scope>NUCLEOTIDE SEQUENCE [LARGE SCALE GENOMIC DNA]</scope>
    <source>
        <strain evidence="3 4">KACC 19189</strain>
    </source>
</reference>
<feature type="coiled-coil region" evidence="1">
    <location>
        <begin position="28"/>
        <end position="82"/>
    </location>
</feature>
<organism evidence="3 4">
    <name type="scientific">Sphingomonas rhizophila</name>
    <dbReference type="NCBI Taxonomy" id="2071607"/>
    <lineage>
        <taxon>Bacteria</taxon>
        <taxon>Pseudomonadati</taxon>
        <taxon>Pseudomonadota</taxon>
        <taxon>Alphaproteobacteria</taxon>
        <taxon>Sphingomonadales</taxon>
        <taxon>Sphingomonadaceae</taxon>
        <taxon>Sphingomonas</taxon>
    </lineage>
</organism>
<keyword evidence="2" id="KW-0732">Signal</keyword>
<evidence type="ECO:0000313" key="4">
    <source>
        <dbReference type="Proteomes" id="UP000515955"/>
    </source>
</evidence>
<accession>A0A7G9S8M0</accession>
<dbReference type="Proteomes" id="UP000515955">
    <property type="component" value="Chromosome"/>
</dbReference>
<evidence type="ECO:0000256" key="1">
    <source>
        <dbReference type="SAM" id="Coils"/>
    </source>
</evidence>
<dbReference type="RefSeq" id="WP_187541195.1">
    <property type="nucleotide sequence ID" value="NZ_CP060717.1"/>
</dbReference>
<dbReference type="AlphaFoldDB" id="A0A7G9S8M0"/>
<dbReference type="PROSITE" id="PS51257">
    <property type="entry name" value="PROKAR_LIPOPROTEIN"/>
    <property type="match status" value="1"/>
</dbReference>
<dbReference type="KEGG" id="srhi:H9L12_07365"/>